<keyword evidence="2" id="KW-1133">Transmembrane helix</keyword>
<dbReference type="EMBL" id="JADEVV010000013">
    <property type="protein sequence ID" value="MBE9253445.1"/>
    <property type="molecule type" value="Genomic_DNA"/>
</dbReference>
<feature type="coiled-coil region" evidence="1">
    <location>
        <begin position="131"/>
        <end position="158"/>
    </location>
</feature>
<gene>
    <name evidence="3" type="ORF">IQ217_06130</name>
</gene>
<comment type="caution">
    <text evidence="3">The sequence shown here is derived from an EMBL/GenBank/DDBJ whole genome shotgun (WGS) entry which is preliminary data.</text>
</comment>
<protein>
    <recommendedName>
        <fullName evidence="5">Zinc ribbon domain-containing protein</fullName>
    </recommendedName>
</protein>
<feature type="transmembrane region" description="Helical" evidence="2">
    <location>
        <begin position="316"/>
        <end position="342"/>
    </location>
</feature>
<feature type="transmembrane region" description="Helical" evidence="2">
    <location>
        <begin position="27"/>
        <end position="47"/>
    </location>
</feature>
<evidence type="ECO:0000313" key="3">
    <source>
        <dbReference type="EMBL" id="MBE9253445.1"/>
    </source>
</evidence>
<keyword evidence="2" id="KW-0472">Membrane</keyword>
<name>A0ABR9VQ08_9SYNC</name>
<feature type="transmembrane region" description="Helical" evidence="2">
    <location>
        <begin position="275"/>
        <end position="296"/>
    </location>
</feature>
<evidence type="ECO:0000256" key="2">
    <source>
        <dbReference type="SAM" id="Phobius"/>
    </source>
</evidence>
<proteinExistence type="predicted"/>
<organism evidence="3 4">
    <name type="scientific">Synechocystis salina LEGE 00031</name>
    <dbReference type="NCBI Taxonomy" id="1828736"/>
    <lineage>
        <taxon>Bacteria</taxon>
        <taxon>Bacillati</taxon>
        <taxon>Cyanobacteriota</taxon>
        <taxon>Cyanophyceae</taxon>
        <taxon>Synechococcales</taxon>
        <taxon>Merismopediaceae</taxon>
        <taxon>Synechocystis</taxon>
    </lineage>
</organism>
<dbReference type="RefSeq" id="WP_194019289.1">
    <property type="nucleotide sequence ID" value="NZ_JADEVV010000013.1"/>
</dbReference>
<evidence type="ECO:0000313" key="4">
    <source>
        <dbReference type="Proteomes" id="UP000658720"/>
    </source>
</evidence>
<feature type="transmembrane region" description="Helical" evidence="2">
    <location>
        <begin position="240"/>
        <end position="263"/>
    </location>
</feature>
<keyword evidence="2" id="KW-0812">Transmembrane</keyword>
<keyword evidence="1" id="KW-0175">Coiled coil</keyword>
<evidence type="ECO:0008006" key="5">
    <source>
        <dbReference type="Google" id="ProtNLM"/>
    </source>
</evidence>
<accession>A0ABR9VQ08</accession>
<keyword evidence="4" id="KW-1185">Reference proteome</keyword>
<evidence type="ECO:0000256" key="1">
    <source>
        <dbReference type="SAM" id="Coils"/>
    </source>
</evidence>
<reference evidence="3 4" key="1">
    <citation type="submission" date="2020-10" db="EMBL/GenBank/DDBJ databases">
        <authorList>
            <person name="Castelo-Branco R."/>
            <person name="Eusebio N."/>
            <person name="Adriana R."/>
            <person name="Vieira A."/>
            <person name="Brugerolle De Fraissinette N."/>
            <person name="Rezende De Castro R."/>
            <person name="Schneider M.P."/>
            <person name="Vasconcelos V."/>
            <person name="Leao P.N."/>
        </authorList>
    </citation>
    <scope>NUCLEOTIDE SEQUENCE [LARGE SCALE GENOMIC DNA]</scope>
    <source>
        <strain evidence="3 4">LEGE 00031</strain>
    </source>
</reference>
<sequence>MFTSIRRLFDQFWNKSRTVKNEPLNKVSLIVIIFIDIFILVNVFTGIEDIGQWYLQPNLVYPCHAAWQNYQTQTTAGKNFQIIQEAIATDPIEQYNLEQNFRESENGHLGQVSEVCLTYAQYHDKIQTTDNQNLIIKINQTVAQINDLEESNNTIRSQYDSTLLEKIAGQRKENSINQTPPEKAKQQLNQNIAKIASLKQEITRLEQQLLVKPESVNFLNFINQKEVWEDLNQSYLNAIFWYPTIRFLFQSLFLIPLIVTALWVHSFAVKKGYGLVALISWHLLVIFLIPLILKVFEFLQFGLIFDLVFNFIEAVFGGLIFAISYLYILFIPLVGFGVIKFFQRFVFNPKGQAAKRFQKSSCVKCAKRIRPQDSHCPHCGYYQYVECLSCHALTYQHLPHCKECGAPQRQSE</sequence>
<dbReference type="Proteomes" id="UP000658720">
    <property type="component" value="Unassembled WGS sequence"/>
</dbReference>